<evidence type="ECO:0000256" key="1">
    <source>
        <dbReference type="ARBA" id="ARBA00023002"/>
    </source>
</evidence>
<reference evidence="3" key="2">
    <citation type="submission" date="2023-06" db="EMBL/GenBank/DDBJ databases">
        <authorList>
            <consortium name="Lawrence Berkeley National Laboratory"/>
            <person name="Mondo S.J."/>
            <person name="Hensen N."/>
            <person name="Bonometti L."/>
            <person name="Westerberg I."/>
            <person name="Brannstrom I.O."/>
            <person name="Guillou S."/>
            <person name="Cros-Aarteil S."/>
            <person name="Calhoun S."/>
            <person name="Haridas S."/>
            <person name="Kuo A."/>
            <person name="Pangilinan J."/>
            <person name="Riley R."/>
            <person name="Labutti K."/>
            <person name="Andreopoulos B."/>
            <person name="Lipzen A."/>
            <person name="Chen C."/>
            <person name="Yanf M."/>
            <person name="Daum C."/>
            <person name="Ng V."/>
            <person name="Clum A."/>
            <person name="Steindorff A."/>
            <person name="Ohm R."/>
            <person name="Martin F."/>
            <person name="Silar P."/>
            <person name="Natvig D."/>
            <person name="Lalanne C."/>
            <person name="Gautier V."/>
            <person name="Ament-Velasquez S.L."/>
            <person name="Kruys A."/>
            <person name="Hutchinson M.I."/>
            <person name="Powell A.J."/>
            <person name="Barry K."/>
            <person name="Miller A.N."/>
            <person name="Grigoriev I.V."/>
            <person name="Debuchy R."/>
            <person name="Gladieux P."/>
            <person name="Thoren M.H."/>
            <person name="Johannesson H."/>
        </authorList>
    </citation>
    <scope>NUCLEOTIDE SEQUENCE</scope>
    <source>
        <strain evidence="3">PSN324</strain>
    </source>
</reference>
<name>A0AAV9HVS7_9PEZI</name>
<dbReference type="InterPro" id="IPR050740">
    <property type="entry name" value="Aldehyde_DH_Superfamily"/>
</dbReference>
<dbReference type="AlphaFoldDB" id="A0AAV9HVS7"/>
<dbReference type="InterPro" id="IPR016162">
    <property type="entry name" value="Ald_DH_N"/>
</dbReference>
<comment type="caution">
    <text evidence="3">The sequence shown here is derived from an EMBL/GenBank/DDBJ whole genome shotgun (WGS) entry which is preliminary data.</text>
</comment>
<dbReference type="Proteomes" id="UP001321749">
    <property type="component" value="Unassembled WGS sequence"/>
</dbReference>
<organism evidence="3 4">
    <name type="scientific">Cladorrhinum samala</name>
    <dbReference type="NCBI Taxonomy" id="585594"/>
    <lineage>
        <taxon>Eukaryota</taxon>
        <taxon>Fungi</taxon>
        <taxon>Dikarya</taxon>
        <taxon>Ascomycota</taxon>
        <taxon>Pezizomycotina</taxon>
        <taxon>Sordariomycetes</taxon>
        <taxon>Sordariomycetidae</taxon>
        <taxon>Sordariales</taxon>
        <taxon>Podosporaceae</taxon>
        <taxon>Cladorrhinum</taxon>
    </lineage>
</organism>
<dbReference type="Pfam" id="PF00171">
    <property type="entry name" value="Aldedh"/>
    <property type="match status" value="1"/>
</dbReference>
<evidence type="ECO:0000313" key="4">
    <source>
        <dbReference type="Proteomes" id="UP001321749"/>
    </source>
</evidence>
<dbReference type="InterPro" id="IPR016163">
    <property type="entry name" value="Ald_DH_C"/>
</dbReference>
<keyword evidence="4" id="KW-1185">Reference proteome</keyword>
<dbReference type="PANTHER" id="PTHR43353">
    <property type="entry name" value="SUCCINATE-SEMIALDEHYDE DEHYDROGENASE, MITOCHONDRIAL"/>
    <property type="match status" value="1"/>
</dbReference>
<evidence type="ECO:0000259" key="2">
    <source>
        <dbReference type="Pfam" id="PF00171"/>
    </source>
</evidence>
<dbReference type="GO" id="GO:0016620">
    <property type="term" value="F:oxidoreductase activity, acting on the aldehyde or oxo group of donors, NAD or NADP as acceptor"/>
    <property type="evidence" value="ECO:0007669"/>
    <property type="project" value="InterPro"/>
</dbReference>
<sequence length="553" mass="60266">MSQQIQISSPVGDKLDWDCQELKEKFPRSKDDIAVPIPDRKDCLLLIDGKVIKSSQNASEVQTPIVTQDKPDEHITIGNFEMASKDQALGALQAAQRAYGYGRGAWAKMSLTERCKSMEAFADGLEKMADEVAQLLMWEIAKSDKDAHSEVTRTVAYIRTAIKEAEALSESESAWQEEKGILCQIRHLPVGVVLASSPFNYPLNEAYTTFIPALLMGNSIILRAPRNGATPHFPTLELFAKHFPAGTIQVLTGSGREVMGALIETGKIDAVAFIGTASSAKGLLQNAPNPQRLRVMYEGEAKDAAILLPDADLDVAVEACVSGMTSFNGQRCTAVKMIWVHQSQAKDFLGKLSEAIDGLKLGMPWEEGVKLTPLCEDTKPGYIKELIEDALTKGAHIVNKTGGKCFKTLCGLTILAPANKDMRIWSEEQFGPVTPVAIYDDIQQPIQYVSESEYGLQCSVYGYEKQTLGTVVDALAYHVGRLNINSPDQRGPDIFPFTGRGNSALGILNATEGLKFFSVPTMVATKNDDERNVKALKALNSQDGGCRVLYGAK</sequence>
<gene>
    <name evidence="3" type="ORF">QBC42DRAFT_195842</name>
</gene>
<accession>A0AAV9HVS7</accession>
<reference evidence="3" key="1">
    <citation type="journal article" date="2023" name="Mol. Phylogenet. Evol.">
        <title>Genome-scale phylogeny and comparative genomics of the fungal order Sordariales.</title>
        <authorList>
            <person name="Hensen N."/>
            <person name="Bonometti L."/>
            <person name="Westerberg I."/>
            <person name="Brannstrom I.O."/>
            <person name="Guillou S."/>
            <person name="Cros-Aarteil S."/>
            <person name="Calhoun S."/>
            <person name="Haridas S."/>
            <person name="Kuo A."/>
            <person name="Mondo S."/>
            <person name="Pangilinan J."/>
            <person name="Riley R."/>
            <person name="LaButti K."/>
            <person name="Andreopoulos B."/>
            <person name="Lipzen A."/>
            <person name="Chen C."/>
            <person name="Yan M."/>
            <person name="Daum C."/>
            <person name="Ng V."/>
            <person name="Clum A."/>
            <person name="Steindorff A."/>
            <person name="Ohm R.A."/>
            <person name="Martin F."/>
            <person name="Silar P."/>
            <person name="Natvig D.O."/>
            <person name="Lalanne C."/>
            <person name="Gautier V."/>
            <person name="Ament-Velasquez S.L."/>
            <person name="Kruys A."/>
            <person name="Hutchinson M.I."/>
            <person name="Powell A.J."/>
            <person name="Barry K."/>
            <person name="Miller A.N."/>
            <person name="Grigoriev I.V."/>
            <person name="Debuchy R."/>
            <person name="Gladieux P."/>
            <person name="Hiltunen Thoren M."/>
            <person name="Johannesson H."/>
        </authorList>
    </citation>
    <scope>NUCLEOTIDE SEQUENCE</scope>
    <source>
        <strain evidence="3">PSN324</strain>
    </source>
</reference>
<feature type="domain" description="Aldehyde dehydrogenase" evidence="2">
    <location>
        <begin position="70"/>
        <end position="519"/>
    </location>
</feature>
<dbReference type="InterPro" id="IPR016161">
    <property type="entry name" value="Ald_DH/histidinol_DH"/>
</dbReference>
<proteinExistence type="predicted"/>
<dbReference type="PANTHER" id="PTHR43353:SF5">
    <property type="entry name" value="SUCCINATE-SEMIALDEHYDE DEHYDROGENASE, MITOCHONDRIAL"/>
    <property type="match status" value="1"/>
</dbReference>
<keyword evidence="1" id="KW-0560">Oxidoreductase</keyword>
<dbReference type="Gene3D" id="3.40.309.10">
    <property type="entry name" value="Aldehyde Dehydrogenase, Chain A, domain 2"/>
    <property type="match status" value="1"/>
</dbReference>
<dbReference type="EMBL" id="MU864943">
    <property type="protein sequence ID" value="KAK4464974.1"/>
    <property type="molecule type" value="Genomic_DNA"/>
</dbReference>
<protein>
    <submittedName>
        <fullName evidence="3">Aldehyde dehydrogenase</fullName>
    </submittedName>
</protein>
<dbReference type="SUPFAM" id="SSF53720">
    <property type="entry name" value="ALDH-like"/>
    <property type="match status" value="1"/>
</dbReference>
<dbReference type="InterPro" id="IPR015590">
    <property type="entry name" value="Aldehyde_DH_dom"/>
</dbReference>
<evidence type="ECO:0000313" key="3">
    <source>
        <dbReference type="EMBL" id="KAK4464974.1"/>
    </source>
</evidence>
<dbReference type="Gene3D" id="3.40.605.10">
    <property type="entry name" value="Aldehyde Dehydrogenase, Chain A, domain 1"/>
    <property type="match status" value="1"/>
</dbReference>